<organism evidence="2 3">
    <name type="scientific">Acrocarpospora macrocephala</name>
    <dbReference type="NCBI Taxonomy" id="150177"/>
    <lineage>
        <taxon>Bacteria</taxon>
        <taxon>Bacillati</taxon>
        <taxon>Actinomycetota</taxon>
        <taxon>Actinomycetes</taxon>
        <taxon>Streptosporangiales</taxon>
        <taxon>Streptosporangiaceae</taxon>
        <taxon>Acrocarpospora</taxon>
    </lineage>
</organism>
<evidence type="ECO:0000256" key="1">
    <source>
        <dbReference type="SAM" id="MobiDB-lite"/>
    </source>
</evidence>
<evidence type="ECO:0000313" key="2">
    <source>
        <dbReference type="EMBL" id="GES11347.1"/>
    </source>
</evidence>
<accession>A0A5M3WPT2</accession>
<gene>
    <name evidence="2" type="ORF">Amac_049440</name>
</gene>
<dbReference type="RefSeq" id="WP_218041257.1">
    <property type="nucleotide sequence ID" value="NZ_BAAAHL010000049.1"/>
</dbReference>
<name>A0A5M3WPT2_9ACTN</name>
<feature type="region of interest" description="Disordered" evidence="1">
    <location>
        <begin position="64"/>
        <end position="89"/>
    </location>
</feature>
<dbReference type="Proteomes" id="UP000331127">
    <property type="component" value="Unassembled WGS sequence"/>
</dbReference>
<protein>
    <submittedName>
        <fullName evidence="2">Uncharacterized protein</fullName>
    </submittedName>
</protein>
<dbReference type="EMBL" id="BLAE01000029">
    <property type="protein sequence ID" value="GES11347.1"/>
    <property type="molecule type" value="Genomic_DNA"/>
</dbReference>
<feature type="compositionally biased region" description="Basic and acidic residues" evidence="1">
    <location>
        <begin position="68"/>
        <end position="79"/>
    </location>
</feature>
<keyword evidence="3" id="KW-1185">Reference proteome</keyword>
<comment type="caution">
    <text evidence="2">The sequence shown here is derived from an EMBL/GenBank/DDBJ whole genome shotgun (WGS) entry which is preliminary data.</text>
</comment>
<evidence type="ECO:0000313" key="3">
    <source>
        <dbReference type="Proteomes" id="UP000331127"/>
    </source>
</evidence>
<proteinExistence type="predicted"/>
<reference evidence="2 3" key="1">
    <citation type="submission" date="2019-10" db="EMBL/GenBank/DDBJ databases">
        <title>Whole genome shotgun sequence of Acrocarpospora macrocephala NBRC 16266.</title>
        <authorList>
            <person name="Ichikawa N."/>
            <person name="Kimura A."/>
            <person name="Kitahashi Y."/>
            <person name="Komaki H."/>
            <person name="Oguchi A."/>
        </authorList>
    </citation>
    <scope>NUCLEOTIDE SEQUENCE [LARGE SCALE GENOMIC DNA]</scope>
    <source>
        <strain evidence="2 3">NBRC 16266</strain>
    </source>
</reference>
<dbReference type="AlphaFoldDB" id="A0A5M3WPT2"/>
<sequence length="89" mass="9798">MRVRYLGSGSGEGGSPTVFATDRGTLIIQGYKVTDRQALADIGEVPGHEDFVEIPIELLEFVNNPLDADPRRNRQRETSTEGQPPLEES</sequence>